<reference evidence="3 5" key="2">
    <citation type="submission" date="2020-03" db="EMBL/GenBank/DDBJ databases">
        <title>Is there a link between lipid content and antibiotic production in Streptomyces?</title>
        <authorList>
            <person name="David M."/>
            <person name="Lejeune C."/>
            <person name="Abreu S."/>
            <person name="Thibessard A."/>
            <person name="Leblond P."/>
            <person name="Chaminade P."/>
            <person name="Virolle M.-J."/>
        </authorList>
    </citation>
    <scope>NUCLEOTIDE SEQUENCE [LARGE SCALE GENOMIC DNA]</scope>
    <source>
        <strain evidence="3 5">DSM 41481</strain>
    </source>
</reference>
<evidence type="ECO:0000313" key="3">
    <source>
        <dbReference type="EMBL" id="QIT42653.1"/>
    </source>
</evidence>
<dbReference type="SUPFAM" id="SSF52540">
    <property type="entry name" value="P-loop containing nucleoside triphosphate hydrolases"/>
    <property type="match status" value="1"/>
</dbReference>
<dbReference type="RefSeq" id="WP_078632200.1">
    <property type="nucleotide sequence ID" value="NZ_CM007717.1"/>
</dbReference>
<proteinExistence type="predicted"/>
<dbReference type="InterPro" id="IPR027417">
    <property type="entry name" value="P-loop_NTPase"/>
</dbReference>
<dbReference type="Proteomes" id="UP000190306">
    <property type="component" value="Chromosome"/>
</dbReference>
<dbReference type="EMBL" id="LHQL01000001">
    <property type="protein sequence ID" value="OOQ55009.1"/>
    <property type="molecule type" value="Genomic_DNA"/>
</dbReference>
<evidence type="ECO:0000256" key="1">
    <source>
        <dbReference type="SAM" id="MobiDB-lite"/>
    </source>
</evidence>
<name>A0AAE7CJL9_STRAT</name>
<protein>
    <recommendedName>
        <fullName evidence="6">Dynamin family protein</fullName>
    </recommendedName>
</protein>
<evidence type="ECO:0000313" key="2">
    <source>
        <dbReference type="EMBL" id="OOQ55009.1"/>
    </source>
</evidence>
<accession>A0AAE7CJL9</accession>
<evidence type="ECO:0000313" key="4">
    <source>
        <dbReference type="Proteomes" id="UP000190306"/>
    </source>
</evidence>
<dbReference type="AlphaFoldDB" id="A0AAE7CJL9"/>
<reference evidence="2 4" key="1">
    <citation type="submission" date="2015-07" db="EMBL/GenBank/DDBJ databases">
        <title>Draft Genome Sequence of Streptomyces antibioticus, IMRU 3720 reveals insights in the evolution of actinomycin biosynthetic gene clusters in Streptomyces.</title>
        <authorList>
            <person name="Crnovcic I."/>
            <person name="Ruckert C."/>
            <person name="Kalinowksi J."/>
            <person name="Keller U."/>
        </authorList>
    </citation>
    <scope>NUCLEOTIDE SEQUENCE [LARGE SCALE GENOMIC DNA]</scope>
    <source>
        <strain evidence="2 4">DSM 41481</strain>
    </source>
</reference>
<feature type="compositionally biased region" description="Pro residues" evidence="1">
    <location>
        <begin position="709"/>
        <end position="733"/>
    </location>
</feature>
<organism evidence="3 5">
    <name type="scientific">Streptomyces antibioticus</name>
    <dbReference type="NCBI Taxonomy" id="1890"/>
    <lineage>
        <taxon>Bacteria</taxon>
        <taxon>Bacillati</taxon>
        <taxon>Actinomycetota</taxon>
        <taxon>Actinomycetes</taxon>
        <taxon>Kitasatosporales</taxon>
        <taxon>Streptomycetaceae</taxon>
        <taxon>Streptomyces</taxon>
    </lineage>
</organism>
<dbReference type="EMBL" id="CP050692">
    <property type="protein sequence ID" value="QIT42653.1"/>
    <property type="molecule type" value="Genomic_DNA"/>
</dbReference>
<gene>
    <name evidence="2" type="ORF">AFM16_03035</name>
    <name evidence="3" type="ORF">HCX60_03230</name>
</gene>
<dbReference type="Proteomes" id="UP000502504">
    <property type="component" value="Chromosome"/>
</dbReference>
<sequence>MDRSRLEASISRALAGRAVHRPLVAEIDRYWDIFTDSFTELVDAVDRLVAETAGAGARGADPDQALAAVEAWRRPAADGGPDRLERLTAQIRQTEAHLGAVRSRVDRDTVNVGVVGRTRAGKSTLLRAASGLDGTVLPSHENNPTTASRSWIHHRPGQAEALVTLRTWDEFVEQYLAPLHASAQLPAGPPRDPQSFRVHVYPQPGDGGGAPDDYSAVALPYLRKLIQAQTSLDDYLPLLARRGPGERIVVPLKELAPYLSYPSGEDGGAATPRLYHAVRDIHVRCDFPHVDTTAMVLVDLPGAGEAGLDVQQHFLRDLTHEVDFLLHVKRGAANSAFFGQEDYADLHLAQLACGDVPLSDFAMVVANPDVSLSPEAARNVLETARAAVAHYEVRTVECPLGGTPESADAAVRELLLPVVLGHLADRLAEMDRAMLDGLRRRVSEVTREALLFAAEVAASAERWQLGVPDEADRLQTLADRLCDDLADELGVVYEEYDGMVARGEHIPQIEAAVDEAAERVRDWVRGGFDSADEDEWRSRTRNGMFWRAGAMADWWFNRARTKLTEEFGGVDASVDRAVALLWQRMADALRTRLTEAVVPVDDRPLEALLHRVERVPAPVLKKALEDFTGLRTDYGSLFLRVGSPVVQEVRNLTGRTLPQIPAQTQAPAPAPAPAPAEAHAGQAKAGEEPPPGSRASWFKPPADAQPGQPGQPRPAAHPGPHPASEPDPQPAPPAAGGGYAAGATADMEQLHHHLVTTVEHAVGELEHKLHTEALTMVRVLAAAAFQFFAAATGTPGVEREWRRVCRAEQRSIWPGEFDGAEAALSEAVSVLLKRADDVRTGGTEVAAAVGAPLPGRKTGPGQG</sequence>
<keyword evidence="4" id="KW-1185">Reference proteome</keyword>
<feature type="compositionally biased region" description="Low complexity" evidence="1">
    <location>
        <begin position="675"/>
        <end position="684"/>
    </location>
</feature>
<evidence type="ECO:0008006" key="6">
    <source>
        <dbReference type="Google" id="ProtNLM"/>
    </source>
</evidence>
<evidence type="ECO:0000313" key="5">
    <source>
        <dbReference type="Proteomes" id="UP000502504"/>
    </source>
</evidence>
<dbReference type="Gene3D" id="3.40.50.300">
    <property type="entry name" value="P-loop containing nucleotide triphosphate hydrolases"/>
    <property type="match status" value="1"/>
</dbReference>
<feature type="region of interest" description="Disordered" evidence="1">
    <location>
        <begin position="662"/>
        <end position="740"/>
    </location>
</feature>